<name>A0ABV5WE91_9BACI</name>
<keyword evidence="2" id="KW-1185">Reference proteome</keyword>
<organism evidence="1 2">
    <name type="scientific">Ectobacillus funiculus</name>
    <dbReference type="NCBI Taxonomy" id="137993"/>
    <lineage>
        <taxon>Bacteria</taxon>
        <taxon>Bacillati</taxon>
        <taxon>Bacillota</taxon>
        <taxon>Bacilli</taxon>
        <taxon>Bacillales</taxon>
        <taxon>Bacillaceae</taxon>
        <taxon>Ectobacillus</taxon>
    </lineage>
</organism>
<protein>
    <recommendedName>
        <fullName evidence="3">Ribbon-helix-helix protein CopG domain-containing protein</fullName>
    </recommendedName>
</protein>
<evidence type="ECO:0000313" key="1">
    <source>
        <dbReference type="EMBL" id="MFB9758696.1"/>
    </source>
</evidence>
<comment type="caution">
    <text evidence="1">The sequence shown here is derived from an EMBL/GenBank/DDBJ whole genome shotgun (WGS) entry which is preliminary data.</text>
</comment>
<dbReference type="Proteomes" id="UP001589609">
    <property type="component" value="Unassembled WGS sequence"/>
</dbReference>
<reference evidence="1 2" key="1">
    <citation type="submission" date="2024-09" db="EMBL/GenBank/DDBJ databases">
        <authorList>
            <person name="Sun Q."/>
            <person name="Mori K."/>
        </authorList>
    </citation>
    <scope>NUCLEOTIDE SEQUENCE [LARGE SCALE GENOMIC DNA]</scope>
    <source>
        <strain evidence="1 2">JCM 11201</strain>
    </source>
</reference>
<sequence length="50" mass="6039">MKQFINMRYPVELLKRIDDFKEKNDFTTRTQAIIYLIQFSLKKLEKSGAK</sequence>
<dbReference type="RefSeq" id="WP_342047872.1">
    <property type="nucleotide sequence ID" value="NZ_JBHMAF010000038.1"/>
</dbReference>
<dbReference type="EMBL" id="JBHMAF010000038">
    <property type="protein sequence ID" value="MFB9758696.1"/>
    <property type="molecule type" value="Genomic_DNA"/>
</dbReference>
<evidence type="ECO:0008006" key="3">
    <source>
        <dbReference type="Google" id="ProtNLM"/>
    </source>
</evidence>
<evidence type="ECO:0000313" key="2">
    <source>
        <dbReference type="Proteomes" id="UP001589609"/>
    </source>
</evidence>
<gene>
    <name evidence="1" type="ORF">ACFFMS_09330</name>
</gene>
<accession>A0ABV5WE91</accession>
<proteinExistence type="predicted"/>